<evidence type="ECO:0000313" key="2">
    <source>
        <dbReference type="Proteomes" id="UP000247409"/>
    </source>
</evidence>
<dbReference type="Proteomes" id="UP000247409">
    <property type="component" value="Unassembled WGS sequence"/>
</dbReference>
<comment type="caution">
    <text evidence="1">The sequence shown here is derived from an EMBL/GenBank/DDBJ whole genome shotgun (WGS) entry which is preliminary data.</text>
</comment>
<name>A0A2V3J2M2_9FLOR</name>
<gene>
    <name evidence="1" type="ORF">BWQ96_02629</name>
</gene>
<keyword evidence="2" id="KW-1185">Reference proteome</keyword>
<protein>
    <recommendedName>
        <fullName evidence="3">Hemerythrin-like domain-containing protein</fullName>
    </recommendedName>
</protein>
<evidence type="ECO:0000313" key="1">
    <source>
        <dbReference type="EMBL" id="PXF47650.1"/>
    </source>
</evidence>
<dbReference type="AlphaFoldDB" id="A0A2V3J2M2"/>
<reference evidence="1 2" key="1">
    <citation type="journal article" date="2018" name="Mol. Biol. Evol.">
        <title>Analysis of the draft genome of the red seaweed Gracilariopsis chorda provides insights into genome size evolution in Rhodophyta.</title>
        <authorList>
            <person name="Lee J."/>
            <person name="Yang E.C."/>
            <person name="Graf L."/>
            <person name="Yang J.H."/>
            <person name="Qiu H."/>
            <person name="Zel Zion U."/>
            <person name="Chan C.X."/>
            <person name="Stephens T.G."/>
            <person name="Weber A.P.M."/>
            <person name="Boo G.H."/>
            <person name="Boo S.M."/>
            <person name="Kim K.M."/>
            <person name="Shin Y."/>
            <person name="Jung M."/>
            <person name="Lee S.J."/>
            <person name="Yim H.S."/>
            <person name="Lee J.H."/>
            <person name="Bhattacharya D."/>
            <person name="Yoon H.S."/>
        </authorList>
    </citation>
    <scope>NUCLEOTIDE SEQUENCE [LARGE SCALE GENOMIC DNA]</scope>
    <source>
        <strain evidence="1 2">SKKU-2015</strain>
        <tissue evidence="1">Whole body</tissue>
    </source>
</reference>
<evidence type="ECO:0008006" key="3">
    <source>
        <dbReference type="Google" id="ProtNLM"/>
    </source>
</evidence>
<accession>A0A2V3J2M2</accession>
<proteinExistence type="predicted"/>
<sequence>MQLEDTEFGVYDDDFAEASIEAISLAALRPAPQPDLSLDHAFPPNPPRRIHSALAACRPPQTPALARLPHHPHPSLWHHHVLALPHNAIRAELVDLCALLHAVSPRTAPLLTDWHIPFDDFLARYFQFEKDALIPWVYASHSDTLPDRSALEKRAALITQARNELSQSVSLMRTMSFANVIPLLVRASRELTDAVLSYFDVQDRNFPSVIRSFRTREDACNVERLMARRMDVGILLRWIASRTQRAQLRTRLLSAKGWISWLRKGNKTLVDHLSIVHAIVDEQ</sequence>
<dbReference type="EMBL" id="NBIV01000022">
    <property type="protein sequence ID" value="PXF47650.1"/>
    <property type="molecule type" value="Genomic_DNA"/>
</dbReference>
<organism evidence="1 2">
    <name type="scientific">Gracilariopsis chorda</name>
    <dbReference type="NCBI Taxonomy" id="448386"/>
    <lineage>
        <taxon>Eukaryota</taxon>
        <taxon>Rhodophyta</taxon>
        <taxon>Florideophyceae</taxon>
        <taxon>Rhodymeniophycidae</taxon>
        <taxon>Gracilariales</taxon>
        <taxon>Gracilariaceae</taxon>
        <taxon>Gracilariopsis</taxon>
    </lineage>
</organism>
<dbReference type="OrthoDB" id="3779at2759"/>